<dbReference type="Pfam" id="PF01297">
    <property type="entry name" value="ZnuA"/>
    <property type="match status" value="1"/>
</dbReference>
<keyword evidence="7" id="KW-1185">Reference proteome</keyword>
<dbReference type="PANTHER" id="PTHR42953:SF3">
    <property type="entry name" value="HIGH-AFFINITY ZINC UPTAKE SYSTEM PROTEIN ZNUA"/>
    <property type="match status" value="1"/>
</dbReference>
<feature type="signal peptide" evidence="5">
    <location>
        <begin position="1"/>
        <end position="25"/>
    </location>
</feature>
<accession>A0A401FVS0</accession>
<name>A0A401FVS0_9BACT</name>
<organism evidence="6 7">
    <name type="scientific">Desulfonema ishimotonii</name>
    <dbReference type="NCBI Taxonomy" id="45657"/>
    <lineage>
        <taxon>Bacteria</taxon>
        <taxon>Pseudomonadati</taxon>
        <taxon>Thermodesulfobacteriota</taxon>
        <taxon>Desulfobacteria</taxon>
        <taxon>Desulfobacterales</taxon>
        <taxon>Desulfococcaceae</taxon>
        <taxon>Desulfonema</taxon>
    </lineage>
</organism>
<dbReference type="PANTHER" id="PTHR42953">
    <property type="entry name" value="HIGH-AFFINITY ZINC UPTAKE SYSTEM PROTEIN ZNUA-RELATED"/>
    <property type="match status" value="1"/>
</dbReference>
<dbReference type="Proteomes" id="UP000288096">
    <property type="component" value="Unassembled WGS sequence"/>
</dbReference>
<dbReference type="SUPFAM" id="SSF53807">
    <property type="entry name" value="Helical backbone' metal receptor"/>
    <property type="match status" value="1"/>
</dbReference>
<dbReference type="AlphaFoldDB" id="A0A401FVS0"/>
<evidence type="ECO:0000313" key="6">
    <source>
        <dbReference type="EMBL" id="GBC61034.1"/>
    </source>
</evidence>
<dbReference type="InterPro" id="IPR006127">
    <property type="entry name" value="ZnuA-like"/>
</dbReference>
<keyword evidence="2" id="KW-0813">Transport</keyword>
<sequence length="303" mass="33319">MKKISNLWVAMTILTLVSGSTPVFASDPLSVFVSILPQKYFVEKIGGDRVDVSVMVRPGASPATYEPKPRQMADLSGAKLYFAIGVPFENAWLDKIAAASPAMRVIRTQDGVEKLAMKRHPHHADGDDAHDPHGEAGEQEGIRDPHIWLSPPLVMLQSRNILTALMAADPAHRADYEAGYRQFIREITELDLKICNIFAEKKADTEFMVFHPSWGYFASAYGLEQIPVEYEGKAPKPAVLQSLIARAGKEGVRVIFTQPQFSRKSAEMIASAIGGQVVNVDPLAADWAGNLQKVAEHFKAALR</sequence>
<reference evidence="7" key="2">
    <citation type="submission" date="2019-01" db="EMBL/GenBank/DDBJ databases">
        <title>Genome sequence of Desulfonema ishimotonii strain Tokyo 01.</title>
        <authorList>
            <person name="Fukui M."/>
        </authorList>
    </citation>
    <scope>NUCLEOTIDE SEQUENCE [LARGE SCALE GENOMIC DNA]</scope>
    <source>
        <strain evidence="7">Tokyo 01</strain>
    </source>
</reference>
<evidence type="ECO:0000256" key="1">
    <source>
        <dbReference type="ARBA" id="ARBA00011028"/>
    </source>
</evidence>
<evidence type="ECO:0000256" key="4">
    <source>
        <dbReference type="SAM" id="MobiDB-lite"/>
    </source>
</evidence>
<feature type="compositionally biased region" description="Basic and acidic residues" evidence="4">
    <location>
        <begin position="123"/>
        <end position="139"/>
    </location>
</feature>
<evidence type="ECO:0000256" key="5">
    <source>
        <dbReference type="SAM" id="SignalP"/>
    </source>
</evidence>
<dbReference type="Gene3D" id="3.40.50.1980">
    <property type="entry name" value="Nitrogenase molybdenum iron protein domain"/>
    <property type="match status" value="2"/>
</dbReference>
<reference evidence="7" key="1">
    <citation type="submission" date="2017-11" db="EMBL/GenBank/DDBJ databases">
        <authorList>
            <person name="Watanabe M."/>
            <person name="Kojima H."/>
        </authorList>
    </citation>
    <scope>NUCLEOTIDE SEQUENCE [LARGE SCALE GENOMIC DNA]</scope>
    <source>
        <strain evidence="7">Tokyo 01</strain>
    </source>
</reference>
<dbReference type="GO" id="GO:0046872">
    <property type="term" value="F:metal ion binding"/>
    <property type="evidence" value="ECO:0007669"/>
    <property type="project" value="InterPro"/>
</dbReference>
<comment type="caution">
    <text evidence="6">The sequence shown here is derived from an EMBL/GenBank/DDBJ whole genome shotgun (WGS) entry which is preliminary data.</text>
</comment>
<gene>
    <name evidence="6" type="ORF">DENIS_1994</name>
</gene>
<feature type="chain" id="PRO_5019000622" evidence="5">
    <location>
        <begin position="26"/>
        <end position="303"/>
    </location>
</feature>
<feature type="region of interest" description="Disordered" evidence="4">
    <location>
        <begin position="120"/>
        <end position="139"/>
    </location>
</feature>
<comment type="similarity">
    <text evidence="1">Belongs to the bacterial solute-binding protein 9 family.</text>
</comment>
<evidence type="ECO:0000313" key="7">
    <source>
        <dbReference type="Proteomes" id="UP000288096"/>
    </source>
</evidence>
<evidence type="ECO:0000256" key="3">
    <source>
        <dbReference type="ARBA" id="ARBA00022729"/>
    </source>
</evidence>
<dbReference type="OrthoDB" id="9810636at2"/>
<evidence type="ECO:0000256" key="2">
    <source>
        <dbReference type="ARBA" id="ARBA00022448"/>
    </source>
</evidence>
<proteinExistence type="inferred from homology"/>
<protein>
    <submittedName>
        <fullName evidence="6">Cation ABC transporter substrate-binding protein</fullName>
    </submittedName>
</protein>
<dbReference type="GO" id="GO:0030001">
    <property type="term" value="P:metal ion transport"/>
    <property type="evidence" value="ECO:0007669"/>
    <property type="project" value="InterPro"/>
</dbReference>
<keyword evidence="3 5" id="KW-0732">Signal</keyword>
<dbReference type="RefSeq" id="WP_124328372.1">
    <property type="nucleotide sequence ID" value="NZ_BEXT01000001.1"/>
</dbReference>
<dbReference type="InterPro" id="IPR050492">
    <property type="entry name" value="Bact_metal-bind_prot9"/>
</dbReference>
<dbReference type="EMBL" id="BEXT01000001">
    <property type="protein sequence ID" value="GBC61034.1"/>
    <property type="molecule type" value="Genomic_DNA"/>
</dbReference>